<dbReference type="PANTHER" id="PTHR46991">
    <property type="entry name" value="23.5 KDA HEAT SHOCK PROTEIN, MITOCHONDRIAL"/>
    <property type="match status" value="1"/>
</dbReference>
<dbReference type="CDD" id="cd00298">
    <property type="entry name" value="ACD_sHsps_p23-like"/>
    <property type="match status" value="2"/>
</dbReference>
<dbReference type="Proteomes" id="UP000187203">
    <property type="component" value="Unassembled WGS sequence"/>
</dbReference>
<dbReference type="EMBL" id="AWUE01023852">
    <property type="protein sequence ID" value="OMO52458.1"/>
    <property type="molecule type" value="Genomic_DNA"/>
</dbReference>
<dbReference type="AlphaFoldDB" id="A0A1R3G2Y9"/>
<feature type="domain" description="SHSP" evidence="3">
    <location>
        <begin position="207"/>
        <end position="300"/>
    </location>
</feature>
<dbReference type="Pfam" id="PF00011">
    <property type="entry name" value="HSP20"/>
    <property type="match status" value="2"/>
</dbReference>
<organism evidence="4 5">
    <name type="scientific">Corchorus olitorius</name>
    <dbReference type="NCBI Taxonomy" id="93759"/>
    <lineage>
        <taxon>Eukaryota</taxon>
        <taxon>Viridiplantae</taxon>
        <taxon>Streptophyta</taxon>
        <taxon>Embryophyta</taxon>
        <taxon>Tracheophyta</taxon>
        <taxon>Spermatophyta</taxon>
        <taxon>Magnoliopsida</taxon>
        <taxon>eudicotyledons</taxon>
        <taxon>Gunneridae</taxon>
        <taxon>Pentapetalae</taxon>
        <taxon>rosids</taxon>
        <taxon>malvids</taxon>
        <taxon>Malvales</taxon>
        <taxon>Malvaceae</taxon>
        <taxon>Grewioideae</taxon>
        <taxon>Apeibeae</taxon>
        <taxon>Corchorus</taxon>
    </lineage>
</organism>
<dbReference type="InterPro" id="IPR008978">
    <property type="entry name" value="HSP20-like_chaperone"/>
</dbReference>
<dbReference type="Gene3D" id="2.60.40.790">
    <property type="match status" value="2"/>
</dbReference>
<dbReference type="InterPro" id="IPR002068">
    <property type="entry name" value="A-crystallin/Hsp20_dom"/>
</dbReference>
<proteinExistence type="inferred from homology"/>
<evidence type="ECO:0000259" key="3">
    <source>
        <dbReference type="PROSITE" id="PS01031"/>
    </source>
</evidence>
<evidence type="ECO:0000256" key="2">
    <source>
        <dbReference type="RuleBase" id="RU003616"/>
    </source>
</evidence>
<feature type="domain" description="SHSP" evidence="3">
    <location>
        <begin position="75"/>
        <end position="189"/>
    </location>
</feature>
<evidence type="ECO:0000313" key="5">
    <source>
        <dbReference type="Proteomes" id="UP000187203"/>
    </source>
</evidence>
<reference evidence="5" key="1">
    <citation type="submission" date="2013-09" db="EMBL/GenBank/DDBJ databases">
        <title>Corchorus olitorius genome sequencing.</title>
        <authorList>
            <person name="Alam M."/>
            <person name="Haque M.S."/>
            <person name="Islam M.S."/>
            <person name="Emdad E.M."/>
            <person name="Islam M.M."/>
            <person name="Ahmed B."/>
            <person name="Halim A."/>
            <person name="Hossen Q.M.M."/>
            <person name="Hossain M.Z."/>
            <person name="Ahmed R."/>
            <person name="Khan M.M."/>
            <person name="Islam R."/>
            <person name="Rashid M.M."/>
            <person name="Khan S.A."/>
            <person name="Rahman M.S."/>
            <person name="Alam M."/>
            <person name="Yahiya A.S."/>
            <person name="Khan M.S."/>
            <person name="Azam M.S."/>
            <person name="Haque T."/>
            <person name="Lashkar M.Z.H."/>
            <person name="Akhand A.I."/>
            <person name="Morshed G."/>
            <person name="Roy S."/>
            <person name="Uddin K.S."/>
            <person name="Rabeya T."/>
            <person name="Hossain A.S."/>
            <person name="Chowdhury A."/>
            <person name="Snigdha A.R."/>
            <person name="Mortoza M.S."/>
            <person name="Matin S.A."/>
            <person name="Hoque S.M.E."/>
            <person name="Islam M.K."/>
            <person name="Roy D.K."/>
            <person name="Haider R."/>
            <person name="Moosa M.M."/>
            <person name="Elias S.M."/>
            <person name="Hasan A.M."/>
            <person name="Jahan S."/>
            <person name="Shafiuddin M."/>
            <person name="Mahmood N."/>
            <person name="Shommy N.S."/>
        </authorList>
    </citation>
    <scope>NUCLEOTIDE SEQUENCE [LARGE SCALE GENOMIC DNA]</scope>
    <source>
        <strain evidence="5">cv. O-4</strain>
    </source>
</reference>
<dbReference type="OrthoDB" id="1653398at2759"/>
<protein>
    <recommendedName>
        <fullName evidence="3">SHSP domain-containing protein</fullName>
    </recommendedName>
</protein>
<dbReference type="STRING" id="93759.A0A1R3G2Y9"/>
<accession>A0A1R3G2Y9</accession>
<dbReference type="InterPro" id="IPR044656">
    <property type="entry name" value="HSP14.7/HSP23.5/HSP23.6-like"/>
</dbReference>
<evidence type="ECO:0000256" key="1">
    <source>
        <dbReference type="PROSITE-ProRule" id="PRU00285"/>
    </source>
</evidence>
<comment type="caution">
    <text evidence="4">The sequence shown here is derived from an EMBL/GenBank/DDBJ whole genome shotgun (WGS) entry which is preliminary data.</text>
</comment>
<dbReference type="PROSITE" id="PS01031">
    <property type="entry name" value="SHSP"/>
    <property type="match status" value="2"/>
</dbReference>
<name>A0A1R3G2Y9_9ROSI</name>
<dbReference type="SUPFAM" id="SSF49764">
    <property type="entry name" value="HSP20-like chaperones"/>
    <property type="match status" value="2"/>
</dbReference>
<keyword evidence="5" id="KW-1185">Reference proteome</keyword>
<gene>
    <name evidence="4" type="ORF">COLO4_37190</name>
</gene>
<comment type="similarity">
    <text evidence="1 2">Belongs to the small heat shock protein (HSP20) family.</text>
</comment>
<dbReference type="PANTHER" id="PTHR46991:SF7">
    <property type="entry name" value="HEAT SHOCK 22 KDA PROTEIN, MITOCHONDRIAL-LIKE"/>
    <property type="match status" value="1"/>
</dbReference>
<sequence>MALRRLSGSPLFKNLVGRNISSVERSVARSFSSKIPVSDPDEELCSINTYGGSMSRTVEFNLRHGAIDQIVENPWQLEGPKGTFEAKKVEEGLFVRVDMPGIGKNELQLWQDNDTVFIKGEGRKKSEHESSGRTYTGSIDLCSNYFDLKKIKASIQNGVFRMLIPKKESDGRKKHNRGWARFVHTIDTASYVKQQEEKLVAFLKEGKEPKFKRGTFEVKRHDAELFMRVDMPGVNSENVKVWVDENMVCFSGKRPADPFYGEEAREFSGRFLCNPDRYNLDGLKVVMKSGILKMVVPEKD</sequence>
<evidence type="ECO:0000313" key="4">
    <source>
        <dbReference type="EMBL" id="OMO52458.1"/>
    </source>
</evidence>